<dbReference type="PROSITE" id="PS01287">
    <property type="entry name" value="RTC"/>
    <property type="match status" value="1"/>
</dbReference>
<dbReference type="SUPFAM" id="SSF52913">
    <property type="entry name" value="RNA 3'-terminal phosphate cyclase, RPTC, insert domain"/>
    <property type="match status" value="1"/>
</dbReference>
<comment type="function">
    <text evidence="8">Catalyzes the conversion of 3'-phosphate to a 2',3'-cyclic phosphodiester at the end of RNA. The mechanism of action of the enzyme occurs in 3 steps: (A) adenylation of the enzyme by ATP; (B) transfer of adenylate to an RNA-N3'P to produce RNA-N3'PP5'A; (C) and attack of the adjacent 2'-hydroxyl on the 3'-phosphorus in the diester linkage to produce the cyclic end product. Likely functions in some aspects of cellular RNA processing. Function plays an important role in regulating axon regeneration by inhibiting central nervous system (CNS) axon regeneration following optic nerve injury.</text>
</comment>
<dbReference type="GO" id="GO:0006396">
    <property type="term" value="P:RNA processing"/>
    <property type="evidence" value="ECO:0007669"/>
    <property type="project" value="InterPro"/>
</dbReference>
<keyword evidence="4" id="KW-0436">Ligase</keyword>
<evidence type="ECO:0000313" key="13">
    <source>
        <dbReference type="EMBL" id="KAH3695287.1"/>
    </source>
</evidence>
<dbReference type="EC" id="6.5.1.4" evidence="2"/>
<dbReference type="InterPro" id="IPR036553">
    <property type="entry name" value="RPTC_insert"/>
</dbReference>
<evidence type="ECO:0000313" key="14">
    <source>
        <dbReference type="Proteomes" id="UP000828390"/>
    </source>
</evidence>
<dbReference type="PANTHER" id="PTHR11096">
    <property type="entry name" value="RNA 3' TERMINAL PHOSPHATE CYCLASE"/>
    <property type="match status" value="1"/>
</dbReference>
<dbReference type="Pfam" id="PF05189">
    <property type="entry name" value="RTC_insert"/>
    <property type="match status" value="1"/>
</dbReference>
<feature type="domain" description="RNA 3'-terminal phosphate cyclase insert" evidence="12">
    <location>
        <begin position="223"/>
        <end position="322"/>
    </location>
</feature>
<dbReference type="PANTHER" id="PTHR11096:SF0">
    <property type="entry name" value="RNA 3'-TERMINAL PHOSPHATE CYCLASE"/>
    <property type="match status" value="1"/>
</dbReference>
<feature type="domain" description="RNA 3'-terminal phosphate cyclase" evidence="11">
    <location>
        <begin position="52"/>
        <end position="375"/>
    </location>
</feature>
<evidence type="ECO:0000256" key="9">
    <source>
        <dbReference type="PIRSR" id="PIRSR005378-1"/>
    </source>
</evidence>
<dbReference type="HAMAP" id="MF_00200">
    <property type="entry name" value="RTC"/>
    <property type="match status" value="1"/>
</dbReference>
<evidence type="ECO:0000256" key="2">
    <source>
        <dbReference type="ARBA" id="ARBA00012725"/>
    </source>
</evidence>
<comment type="caution">
    <text evidence="13">The sequence shown here is derived from an EMBL/GenBank/DDBJ whole genome shotgun (WGS) entry which is preliminary data.</text>
</comment>
<evidence type="ECO:0000256" key="7">
    <source>
        <dbReference type="ARBA" id="ARBA00032543"/>
    </source>
</evidence>
<dbReference type="EMBL" id="JAIWYP010000016">
    <property type="protein sequence ID" value="KAH3695287.1"/>
    <property type="molecule type" value="Genomic_DNA"/>
</dbReference>
<evidence type="ECO:0000256" key="6">
    <source>
        <dbReference type="ARBA" id="ARBA00024481"/>
    </source>
</evidence>
<dbReference type="InterPro" id="IPR000228">
    <property type="entry name" value="RNA3'_term_phos_cyc"/>
</dbReference>
<dbReference type="FunFam" id="3.30.360.20:FF:000002">
    <property type="entry name" value="RNA terminal phosphate cyclase-like 1"/>
    <property type="match status" value="1"/>
</dbReference>
<sequence length="398" mass="42524">MKLHNLAAKYSTTALELTGKLLFLNKLICSVVKTMASYGGGDTPIVIDGSELEGGGQILRNAVALCCLQQESVKVVKIRAGRSQPGLRSQHLTGIQLICDICGGKLTGGKVGSTEIVFQPSKVRAGNYLADTHTAGSICLLMQAALPCFFMGNGPGTMSLRGGTNADMAPPVDYTVMVFKPIAEKFGVKFDCEIARRGYYPKGGGEVFVTVYPVKQLSPVVMLEPGNVTRIYGRAFVAGVLPIRICHEMVQSCERAVRQDYRDVPVKIDVVKEQNCVGNACGIIVCAETDKGCIFGASMLGKKGVPAHVVGKEVGEMLLNQLCHGGCVDDYLQDQLIILMALASGKSSIRCGPVTLHTETAIHVATQLTQAKFTVNKISAGQTVIECEGIRLQNKNNI</sequence>
<accession>A0A9D4BHK9</accession>
<dbReference type="Gene3D" id="3.30.360.20">
    <property type="entry name" value="RNA 3'-terminal phosphate cyclase, insert domain"/>
    <property type="match status" value="1"/>
</dbReference>
<organism evidence="13 14">
    <name type="scientific">Dreissena polymorpha</name>
    <name type="common">Zebra mussel</name>
    <name type="synonym">Mytilus polymorpha</name>
    <dbReference type="NCBI Taxonomy" id="45954"/>
    <lineage>
        <taxon>Eukaryota</taxon>
        <taxon>Metazoa</taxon>
        <taxon>Spiralia</taxon>
        <taxon>Lophotrochozoa</taxon>
        <taxon>Mollusca</taxon>
        <taxon>Bivalvia</taxon>
        <taxon>Autobranchia</taxon>
        <taxon>Heteroconchia</taxon>
        <taxon>Euheterodonta</taxon>
        <taxon>Imparidentia</taxon>
        <taxon>Neoheterodontei</taxon>
        <taxon>Myida</taxon>
        <taxon>Dreissenoidea</taxon>
        <taxon>Dreissenidae</taxon>
        <taxon>Dreissena</taxon>
    </lineage>
</organism>
<dbReference type="InterPro" id="IPR037136">
    <property type="entry name" value="RNA3'_phos_cyclase_dom_sf"/>
</dbReference>
<comment type="catalytic activity">
    <reaction evidence="6">
        <text>a 3'-end 3'-phospho-ribonucleotide-RNA + ATP = a 3'-end 2',3'-cyclophospho-ribonucleotide-RNA + AMP + diphosphate</text>
        <dbReference type="Rhea" id="RHEA:23976"/>
        <dbReference type="Rhea" id="RHEA-COMP:10463"/>
        <dbReference type="Rhea" id="RHEA-COMP:10464"/>
        <dbReference type="ChEBI" id="CHEBI:30616"/>
        <dbReference type="ChEBI" id="CHEBI:33019"/>
        <dbReference type="ChEBI" id="CHEBI:83062"/>
        <dbReference type="ChEBI" id="CHEBI:83064"/>
        <dbReference type="ChEBI" id="CHEBI:456215"/>
        <dbReference type="EC" id="6.5.1.4"/>
    </reaction>
</comment>
<evidence type="ECO:0000259" key="11">
    <source>
        <dbReference type="Pfam" id="PF01137"/>
    </source>
</evidence>
<gene>
    <name evidence="13" type="ORF">DPMN_082744</name>
</gene>
<comment type="similarity">
    <text evidence="1">Belongs to the RNA 3'-terminal cyclase family. Type 1 subfamily.</text>
</comment>
<dbReference type="CDD" id="cd00874">
    <property type="entry name" value="RNA_Cyclase_Class_II"/>
    <property type="match status" value="1"/>
</dbReference>
<evidence type="ECO:0000259" key="12">
    <source>
        <dbReference type="Pfam" id="PF05189"/>
    </source>
</evidence>
<dbReference type="SUPFAM" id="SSF55205">
    <property type="entry name" value="EPT/RTPC-like"/>
    <property type="match status" value="2"/>
</dbReference>
<name>A0A9D4BHK9_DREPO</name>
<evidence type="ECO:0000256" key="10">
    <source>
        <dbReference type="PIRSR" id="PIRSR005378-2"/>
    </source>
</evidence>
<evidence type="ECO:0000256" key="3">
    <source>
        <dbReference type="ARBA" id="ARBA00021428"/>
    </source>
</evidence>
<keyword evidence="5 10" id="KW-0547">Nucleotide-binding</keyword>
<protein>
    <recommendedName>
        <fullName evidence="3">RNA 3'-terminal phosphate cyclase</fullName>
        <ecNumber evidence="2">6.5.1.4</ecNumber>
    </recommendedName>
    <alternativeName>
        <fullName evidence="7">RNA terminal phosphate cyclase domain-containing protein 1</fullName>
    </alternativeName>
</protein>
<dbReference type="AlphaFoldDB" id="A0A9D4BHK9"/>
<evidence type="ECO:0000256" key="1">
    <source>
        <dbReference type="ARBA" id="ARBA00009206"/>
    </source>
</evidence>
<reference evidence="13" key="1">
    <citation type="journal article" date="2019" name="bioRxiv">
        <title>The Genome of the Zebra Mussel, Dreissena polymorpha: A Resource for Invasive Species Research.</title>
        <authorList>
            <person name="McCartney M.A."/>
            <person name="Auch B."/>
            <person name="Kono T."/>
            <person name="Mallez S."/>
            <person name="Zhang Y."/>
            <person name="Obille A."/>
            <person name="Becker A."/>
            <person name="Abrahante J.E."/>
            <person name="Garbe J."/>
            <person name="Badalamenti J.P."/>
            <person name="Herman A."/>
            <person name="Mangelson H."/>
            <person name="Liachko I."/>
            <person name="Sullivan S."/>
            <person name="Sone E.D."/>
            <person name="Koren S."/>
            <person name="Silverstein K.A.T."/>
            <person name="Beckman K.B."/>
            <person name="Gohl D.M."/>
        </authorList>
    </citation>
    <scope>NUCLEOTIDE SEQUENCE</scope>
    <source>
        <strain evidence="13">Duluth1</strain>
        <tissue evidence="13">Whole animal</tissue>
    </source>
</reference>
<dbReference type="GO" id="GO:0003963">
    <property type="term" value="F:RNA-3'-phosphate cyclase activity"/>
    <property type="evidence" value="ECO:0007669"/>
    <property type="project" value="UniProtKB-EC"/>
</dbReference>
<dbReference type="InterPro" id="IPR013791">
    <property type="entry name" value="RNA3'-term_phos_cycl_insert"/>
</dbReference>
<keyword evidence="10" id="KW-0067">ATP-binding</keyword>
<dbReference type="Pfam" id="PF01137">
    <property type="entry name" value="RTC"/>
    <property type="match status" value="1"/>
</dbReference>
<keyword evidence="14" id="KW-1185">Reference proteome</keyword>
<dbReference type="Gene3D" id="3.65.10.20">
    <property type="entry name" value="RNA 3'-terminal phosphate cyclase domain"/>
    <property type="match status" value="1"/>
</dbReference>
<dbReference type="NCBIfam" id="TIGR03399">
    <property type="entry name" value="RNA_3prim_cycl"/>
    <property type="match status" value="1"/>
</dbReference>
<dbReference type="InterPro" id="IPR020719">
    <property type="entry name" value="RNA3'_term_phos_cycl-like_CS"/>
</dbReference>
<feature type="binding site" evidence="10">
    <location>
        <position position="143"/>
    </location>
    <ligand>
        <name>ATP</name>
        <dbReference type="ChEBI" id="CHEBI:30616"/>
    </ligand>
</feature>
<dbReference type="Proteomes" id="UP000828390">
    <property type="component" value="Unassembled WGS sequence"/>
</dbReference>
<evidence type="ECO:0000256" key="8">
    <source>
        <dbReference type="ARBA" id="ARBA00045867"/>
    </source>
</evidence>
<feature type="active site" description="Tele-AMP-histidine intermediate" evidence="9">
    <location>
        <position position="357"/>
    </location>
</feature>
<evidence type="ECO:0000256" key="5">
    <source>
        <dbReference type="ARBA" id="ARBA00022741"/>
    </source>
</evidence>
<dbReference type="GO" id="GO:0005524">
    <property type="term" value="F:ATP binding"/>
    <property type="evidence" value="ECO:0007669"/>
    <property type="project" value="UniProtKB-KW"/>
</dbReference>
<evidence type="ECO:0000256" key="4">
    <source>
        <dbReference type="ARBA" id="ARBA00022598"/>
    </source>
</evidence>
<reference evidence="13" key="2">
    <citation type="submission" date="2020-11" db="EMBL/GenBank/DDBJ databases">
        <authorList>
            <person name="McCartney M.A."/>
            <person name="Auch B."/>
            <person name="Kono T."/>
            <person name="Mallez S."/>
            <person name="Becker A."/>
            <person name="Gohl D.M."/>
            <person name="Silverstein K.A.T."/>
            <person name="Koren S."/>
            <person name="Bechman K.B."/>
            <person name="Herman A."/>
            <person name="Abrahante J.E."/>
            <person name="Garbe J."/>
        </authorList>
    </citation>
    <scope>NUCLEOTIDE SEQUENCE</scope>
    <source>
        <strain evidence="13">Duluth1</strain>
        <tissue evidence="13">Whole animal</tissue>
    </source>
</reference>
<dbReference type="PIRSF" id="PIRSF005378">
    <property type="entry name" value="RNA3'_term_phos_cycl_euk"/>
    <property type="match status" value="1"/>
</dbReference>
<dbReference type="InterPro" id="IPR023797">
    <property type="entry name" value="RNA3'_phos_cyclase_dom"/>
</dbReference>
<dbReference type="OrthoDB" id="25029at2759"/>
<dbReference type="InterPro" id="IPR017770">
    <property type="entry name" value="RNA3'_term_phos_cyc_type_1"/>
</dbReference>
<proteinExistence type="inferred from homology"/>
<feature type="binding site" evidence="10">
    <location>
        <begin position="331"/>
        <end position="335"/>
    </location>
    <ligand>
        <name>ATP</name>
        <dbReference type="ChEBI" id="CHEBI:30616"/>
    </ligand>
</feature>
<dbReference type="GO" id="GO:0005634">
    <property type="term" value="C:nucleus"/>
    <property type="evidence" value="ECO:0007669"/>
    <property type="project" value="TreeGrafter"/>
</dbReference>
<dbReference type="InterPro" id="IPR013792">
    <property type="entry name" value="RNA3'P_cycl/enolpyr_Trfase_a/b"/>
</dbReference>